<dbReference type="Proteomes" id="UP001054945">
    <property type="component" value="Unassembled WGS sequence"/>
</dbReference>
<accession>A0AAV4UD94</accession>
<comment type="caution">
    <text evidence="1">The sequence shown here is derived from an EMBL/GenBank/DDBJ whole genome shotgun (WGS) entry which is preliminary data.</text>
</comment>
<evidence type="ECO:0000313" key="1">
    <source>
        <dbReference type="EMBL" id="GIY55766.1"/>
    </source>
</evidence>
<reference evidence="1 2" key="1">
    <citation type="submission" date="2021-06" db="EMBL/GenBank/DDBJ databases">
        <title>Caerostris extrusa draft genome.</title>
        <authorList>
            <person name="Kono N."/>
            <person name="Arakawa K."/>
        </authorList>
    </citation>
    <scope>NUCLEOTIDE SEQUENCE [LARGE SCALE GENOMIC DNA]</scope>
</reference>
<dbReference type="EMBL" id="BPLR01012672">
    <property type="protein sequence ID" value="GIY55766.1"/>
    <property type="molecule type" value="Genomic_DNA"/>
</dbReference>
<name>A0AAV4UD94_CAEEX</name>
<gene>
    <name evidence="1" type="ORF">CEXT_602581</name>
</gene>
<proteinExistence type="predicted"/>
<protein>
    <submittedName>
        <fullName evidence="1">Uncharacterized protein</fullName>
    </submittedName>
</protein>
<dbReference type="AlphaFoldDB" id="A0AAV4UD94"/>
<evidence type="ECO:0000313" key="2">
    <source>
        <dbReference type="Proteomes" id="UP001054945"/>
    </source>
</evidence>
<organism evidence="1 2">
    <name type="scientific">Caerostris extrusa</name>
    <name type="common">Bark spider</name>
    <name type="synonym">Caerostris bankana</name>
    <dbReference type="NCBI Taxonomy" id="172846"/>
    <lineage>
        <taxon>Eukaryota</taxon>
        <taxon>Metazoa</taxon>
        <taxon>Ecdysozoa</taxon>
        <taxon>Arthropoda</taxon>
        <taxon>Chelicerata</taxon>
        <taxon>Arachnida</taxon>
        <taxon>Araneae</taxon>
        <taxon>Araneomorphae</taxon>
        <taxon>Entelegynae</taxon>
        <taxon>Araneoidea</taxon>
        <taxon>Araneidae</taxon>
        <taxon>Caerostris</taxon>
    </lineage>
</organism>
<keyword evidence="2" id="KW-1185">Reference proteome</keyword>
<sequence>MRDDRNMQAQLIAWEKSRRQMSFKLLPAFFDLIGKEVRENAVLMKCKFCWTFPSLRSWWKRRNSRIAIINIVGSRGKSH</sequence>